<reference evidence="1" key="1">
    <citation type="submission" date="2021-01" db="EMBL/GenBank/DDBJ databases">
        <title>Phytophthora aleatoria, a newly-described species from Pinus radiata is distinct from Phytophthora cactorum isolates based on comparative genomics.</title>
        <authorList>
            <person name="Mcdougal R."/>
            <person name="Panda P."/>
            <person name="Williams N."/>
            <person name="Studholme D.J."/>
        </authorList>
    </citation>
    <scope>NUCLEOTIDE SEQUENCE</scope>
    <source>
        <strain evidence="1">NZFS 4037</strain>
    </source>
</reference>
<proteinExistence type="predicted"/>
<dbReference type="Proteomes" id="UP000709295">
    <property type="component" value="Unassembled WGS sequence"/>
</dbReference>
<evidence type="ECO:0000313" key="1">
    <source>
        <dbReference type="EMBL" id="KAG6951931.1"/>
    </source>
</evidence>
<organism evidence="1 2">
    <name type="scientific">Phytophthora aleatoria</name>
    <dbReference type="NCBI Taxonomy" id="2496075"/>
    <lineage>
        <taxon>Eukaryota</taxon>
        <taxon>Sar</taxon>
        <taxon>Stramenopiles</taxon>
        <taxon>Oomycota</taxon>
        <taxon>Peronosporomycetes</taxon>
        <taxon>Peronosporales</taxon>
        <taxon>Peronosporaceae</taxon>
        <taxon>Phytophthora</taxon>
    </lineage>
</organism>
<name>A0A8J5MDX4_9STRA</name>
<dbReference type="EMBL" id="JAENGY010001156">
    <property type="protein sequence ID" value="KAG6951931.1"/>
    <property type="molecule type" value="Genomic_DNA"/>
</dbReference>
<evidence type="ECO:0000313" key="2">
    <source>
        <dbReference type="Proteomes" id="UP000709295"/>
    </source>
</evidence>
<accession>A0A8J5MDX4</accession>
<dbReference type="AlphaFoldDB" id="A0A8J5MDX4"/>
<protein>
    <recommendedName>
        <fullName evidence="3">BZIP domain-containing protein</fullName>
    </recommendedName>
</protein>
<evidence type="ECO:0008006" key="3">
    <source>
        <dbReference type="Google" id="ProtNLM"/>
    </source>
</evidence>
<gene>
    <name evidence="1" type="ORF">JG688_00013514</name>
</gene>
<comment type="caution">
    <text evidence="1">The sequence shown here is derived from an EMBL/GenBank/DDBJ whole genome shotgun (WGS) entry which is preliminary data.</text>
</comment>
<keyword evidence="2" id="KW-1185">Reference proteome</keyword>
<sequence>MNVSSLLPPNYESLPEAVMCEVAQRSRPLSHTHAAYSGVRTNLTRDYSSSRSAYLPKLTQGPTTRKKLISRSRSITREDAILLKRQRRSQAQQRYRAKVREKEDALGYEVQMLREQVEQLKYQHKTTIAQGVPMQAGPWGVVAEYFRLFGRGLTTNTPPILNNSAPKTECPVNYQVTMAPDVSVNTGHGFDRLLWGWETLSRYYPDFDVKLIRLEMGAGNSLLTSTKTTITVTDNTLNFVFPHLLNIDDVRGSMLGTKLLGKQLVVKGSGVFIWDDAKDRVISTLYSVDMLTPVLELLGNLEDVSLVFAKALVTPGCKFQLPTRQ</sequence>